<evidence type="ECO:0000313" key="2">
    <source>
        <dbReference type="Proteomes" id="UP000053257"/>
    </source>
</evidence>
<gene>
    <name evidence="1" type="ORF">PHLGIDRAFT_18778</name>
</gene>
<reference evidence="1 2" key="1">
    <citation type="journal article" date="2014" name="PLoS Genet.">
        <title>Analysis of the Phlebiopsis gigantea genome, transcriptome and secretome provides insight into its pioneer colonization strategies of wood.</title>
        <authorList>
            <person name="Hori C."/>
            <person name="Ishida T."/>
            <person name="Igarashi K."/>
            <person name="Samejima M."/>
            <person name="Suzuki H."/>
            <person name="Master E."/>
            <person name="Ferreira P."/>
            <person name="Ruiz-Duenas F.J."/>
            <person name="Held B."/>
            <person name="Canessa P."/>
            <person name="Larrondo L.F."/>
            <person name="Schmoll M."/>
            <person name="Druzhinina I.S."/>
            <person name="Kubicek C.P."/>
            <person name="Gaskell J.A."/>
            <person name="Kersten P."/>
            <person name="St John F."/>
            <person name="Glasner J."/>
            <person name="Sabat G."/>
            <person name="Splinter BonDurant S."/>
            <person name="Syed K."/>
            <person name="Yadav J."/>
            <person name="Mgbeahuruike A.C."/>
            <person name="Kovalchuk A."/>
            <person name="Asiegbu F.O."/>
            <person name="Lackner G."/>
            <person name="Hoffmeister D."/>
            <person name="Rencoret J."/>
            <person name="Gutierrez A."/>
            <person name="Sun H."/>
            <person name="Lindquist E."/>
            <person name="Barry K."/>
            <person name="Riley R."/>
            <person name="Grigoriev I.V."/>
            <person name="Henrissat B."/>
            <person name="Kues U."/>
            <person name="Berka R.M."/>
            <person name="Martinez A.T."/>
            <person name="Covert S.F."/>
            <person name="Blanchette R.A."/>
            <person name="Cullen D."/>
        </authorList>
    </citation>
    <scope>NUCLEOTIDE SEQUENCE [LARGE SCALE GENOMIC DNA]</scope>
    <source>
        <strain evidence="1 2">11061_1 CR5-6</strain>
    </source>
</reference>
<dbReference type="Proteomes" id="UP000053257">
    <property type="component" value="Unassembled WGS sequence"/>
</dbReference>
<evidence type="ECO:0000313" key="1">
    <source>
        <dbReference type="EMBL" id="KIP08943.1"/>
    </source>
</evidence>
<dbReference type="AlphaFoldDB" id="A0A0C3PPM9"/>
<organism evidence="1 2">
    <name type="scientific">Phlebiopsis gigantea (strain 11061_1 CR5-6)</name>
    <name type="common">White-rot fungus</name>
    <name type="synonym">Peniophora gigantea</name>
    <dbReference type="NCBI Taxonomy" id="745531"/>
    <lineage>
        <taxon>Eukaryota</taxon>
        <taxon>Fungi</taxon>
        <taxon>Dikarya</taxon>
        <taxon>Basidiomycota</taxon>
        <taxon>Agaricomycotina</taxon>
        <taxon>Agaricomycetes</taxon>
        <taxon>Polyporales</taxon>
        <taxon>Phanerochaetaceae</taxon>
        <taxon>Phlebiopsis</taxon>
    </lineage>
</organism>
<protein>
    <submittedName>
        <fullName evidence="1">Uncharacterized protein</fullName>
    </submittedName>
</protein>
<keyword evidence="2" id="KW-1185">Reference proteome</keyword>
<dbReference type="EMBL" id="KN840472">
    <property type="protein sequence ID" value="KIP08943.1"/>
    <property type="molecule type" value="Genomic_DNA"/>
</dbReference>
<name>A0A0C3PPM9_PHLG1</name>
<accession>A0A0C3PPM9</accession>
<proteinExistence type="predicted"/>
<sequence length="66" mass="7668">MATPFLCNQVAERWQHSFSRLNRDKEGISGLLEFSQAWLMAKDWLRPRGKSELAQKAAFETRYAPP</sequence>
<dbReference type="HOGENOM" id="CLU_2832011_0_0_1"/>